<feature type="domain" description="Peptidase M16C associated" evidence="1">
    <location>
        <begin position="464"/>
        <end position="714"/>
    </location>
</feature>
<proteinExistence type="predicted"/>
<comment type="caution">
    <text evidence="2">The sequence shown here is derived from an EMBL/GenBank/DDBJ whole genome shotgun (WGS) entry which is preliminary data.</text>
</comment>
<dbReference type="InterPro" id="IPR007863">
    <property type="entry name" value="Peptidase_M16_C"/>
</dbReference>
<evidence type="ECO:0000259" key="1">
    <source>
        <dbReference type="SMART" id="SM01264"/>
    </source>
</evidence>
<dbReference type="Gene3D" id="3.30.830.10">
    <property type="entry name" value="Metalloenzyme, LuxS/M16 peptidase-like"/>
    <property type="match status" value="4"/>
</dbReference>
<dbReference type="RefSeq" id="WP_250861448.1">
    <property type="nucleotide sequence ID" value="NZ_JAGSOJ010000005.1"/>
</dbReference>
<reference evidence="2" key="1">
    <citation type="journal article" date="2021" name="mSystems">
        <title>Bacteria and Archaea Synergistically Convert Glycine Betaine to Biogenic Methane in the Formosa Cold Seep of the South China Sea.</title>
        <authorList>
            <person name="Li L."/>
            <person name="Zhang W."/>
            <person name="Zhang S."/>
            <person name="Song L."/>
            <person name="Sun Q."/>
            <person name="Zhang H."/>
            <person name="Xiang H."/>
            <person name="Dong X."/>
        </authorList>
    </citation>
    <scope>NUCLEOTIDE SEQUENCE</scope>
    <source>
        <strain evidence="2">ZWT</strain>
    </source>
</reference>
<evidence type="ECO:0000313" key="2">
    <source>
        <dbReference type="EMBL" id="MCM1992290.1"/>
    </source>
</evidence>
<sequence length="975" mass="112081">MTFKINETYNGFKLLREEKVEETNSISRLFQHEKTGARLLSLFNDDDNKVFSISFRTPPEDHTGLPHILEHSVLCGSRKFPTKEPFVELMKGSLNTFLNAMTFSDKTMYPIASRNDKDFFNIMDVYLDAVFYPNLHEIPEILMQEGWHYHLEKKEDKLTYKGVVYNEMKGAFSSPEGVLHRKIEESVLKDTIYANESGGDPDFITDLTQSQFEEFHKKYYHPSNSYIFLYGDGDIQEQLKFINEEYLSNFDKLDIDSHIEKQQPYEEIQNVEVDYSISADDDDKEKTYLSLNYVVGESTDRELVLAMDILEYMLLENPAAPLKKALVDANLGKDVFGSYNNSVIQPVLSIILKNSDAEKTEEFKKVVYDTLNDLVEKGIDEDLIEASININEFKLRESEMGGLSKGLLYAIKCMDGWLYEADPLMHMRYENELHSIKEKSKNRYFEGLIQKYILDNKHGSLLTLKPKKGMAEEHSEEIQSKLDEYKASLSEEEINNIVEGTKKLLERQMTPDSKEALSTIPLIELEDIPAEPEEIPQVEKEINGTKVLYQEEFTSKIAYLHLLFDSSVVEEEDVQYVALLGSILGKVSTEDKHYSKLSNDININTGGIRFSTESYSKDGDDYTFYPKFSVRAKALSDKIPNMISLIKEIILTSKFDEDKRIKELLSQLKSRLEMSIFDRGHSVAANRLLSYFSPAGRYHEMISGISLYKFICNLEKNFDAMKEEIKAKLKNCAESILNKNGLIISITGEDEEYKIIEDNIDELLVGLSNTVITQKEYKFEELKDNEGLKTPGNVQYVAKGYNYIRLGNKYTGKLQVLKKVTSIDYLWNKVRVQGGAYGCMVRLTRAGSLIFTSYRDPNLKETLDAYDNTYKYLKDIDIDDREMRKYIIGTISDMDAPLSPVLKGEKAVADFIKGLTYDDYKKEREEILSTTQEDIKELSSIYEAVMEKGFCCAMGNEGKIDKNKELFNKFVTVFE</sequence>
<dbReference type="GO" id="GO:0004222">
    <property type="term" value="F:metalloendopeptidase activity"/>
    <property type="evidence" value="ECO:0007669"/>
    <property type="project" value="TreeGrafter"/>
</dbReference>
<dbReference type="SUPFAM" id="SSF63411">
    <property type="entry name" value="LuxS/MPP-like metallohydrolase"/>
    <property type="match status" value="4"/>
</dbReference>
<dbReference type="InterPro" id="IPR055130">
    <property type="entry name" value="PreP_C"/>
</dbReference>
<evidence type="ECO:0000313" key="3">
    <source>
        <dbReference type="Proteomes" id="UP001056429"/>
    </source>
</evidence>
<dbReference type="AlphaFoldDB" id="A0A9J6P630"/>
<gene>
    <name evidence="2" type="ORF">KDK92_21410</name>
</gene>
<reference evidence="2" key="2">
    <citation type="submission" date="2021-04" db="EMBL/GenBank/DDBJ databases">
        <authorList>
            <person name="Dong X."/>
        </authorList>
    </citation>
    <scope>NUCLEOTIDE SEQUENCE</scope>
    <source>
        <strain evidence="2">ZWT</strain>
    </source>
</reference>
<keyword evidence="3" id="KW-1185">Reference proteome</keyword>
<dbReference type="Pfam" id="PF05193">
    <property type="entry name" value="Peptidase_M16_C"/>
    <property type="match status" value="1"/>
</dbReference>
<name>A0A9J6P630_9CLOT</name>
<protein>
    <submittedName>
        <fullName evidence="2">Insulinase family protein</fullName>
    </submittedName>
</protein>
<dbReference type="Pfam" id="PF08367">
    <property type="entry name" value="M16C_assoc"/>
    <property type="match status" value="1"/>
</dbReference>
<dbReference type="PANTHER" id="PTHR43016">
    <property type="entry name" value="PRESEQUENCE PROTEASE"/>
    <property type="match status" value="1"/>
</dbReference>
<dbReference type="GO" id="GO:0016485">
    <property type="term" value="P:protein processing"/>
    <property type="evidence" value="ECO:0007669"/>
    <property type="project" value="TreeGrafter"/>
</dbReference>
<dbReference type="Proteomes" id="UP001056429">
    <property type="component" value="Unassembled WGS sequence"/>
</dbReference>
<dbReference type="GO" id="GO:0046872">
    <property type="term" value="F:metal ion binding"/>
    <property type="evidence" value="ECO:0007669"/>
    <property type="project" value="InterPro"/>
</dbReference>
<dbReference type="FunFam" id="3.30.830.10:FF:000034">
    <property type="entry name" value="presequence protease 1, chloroplastic/mitochondrial"/>
    <property type="match status" value="1"/>
</dbReference>
<dbReference type="InterPro" id="IPR013578">
    <property type="entry name" value="Peptidase_M16C_assoc"/>
</dbReference>
<dbReference type="Pfam" id="PF22516">
    <property type="entry name" value="PreP_C"/>
    <property type="match status" value="1"/>
</dbReference>
<dbReference type="PANTHER" id="PTHR43016:SF13">
    <property type="entry name" value="PRESEQUENCE PROTEASE, MITOCHONDRIAL"/>
    <property type="match status" value="1"/>
</dbReference>
<dbReference type="SMART" id="SM01264">
    <property type="entry name" value="M16C_associated"/>
    <property type="match status" value="1"/>
</dbReference>
<dbReference type="EMBL" id="JAGSOJ010000005">
    <property type="protein sequence ID" value="MCM1992290.1"/>
    <property type="molecule type" value="Genomic_DNA"/>
</dbReference>
<accession>A0A9J6P630</accession>
<dbReference type="InterPro" id="IPR011249">
    <property type="entry name" value="Metalloenz_LuxS/M16"/>
</dbReference>
<organism evidence="2 3">
    <name type="scientific">Oceanirhabdus seepicola</name>
    <dbReference type="NCBI Taxonomy" id="2828781"/>
    <lineage>
        <taxon>Bacteria</taxon>
        <taxon>Bacillati</taxon>
        <taxon>Bacillota</taxon>
        <taxon>Clostridia</taxon>
        <taxon>Eubacteriales</taxon>
        <taxon>Clostridiaceae</taxon>
        <taxon>Oceanirhabdus</taxon>
    </lineage>
</organism>